<dbReference type="PANTHER" id="PTHR12147">
    <property type="entry name" value="METALLOPEPTIDASE M28 FAMILY MEMBER"/>
    <property type="match status" value="1"/>
</dbReference>
<sequence>MKPKTILLAGALAVGLATAAQAQRAPAPITPEQVRAHVDVLAGPALRGRGSATPDEAAAAAYVAAMFRGHGLAIAPGMAGYTQPIDVISFKLEGAPVLTANGASVDAPMLFSSNGDPIRGKLTLFAGTDPKAAPAADVLLVTNPAANGLQVAGQVDQSKVKLVIIRATEEVRGYYDVIGARPRLPRYIKGETARPRRNILALNDAAFDKLAAQDGAQIALELPGLVQQQQVTTNAIGYLPGTDPAAGVLLVTAHLDHLGVRPDGQVMYGANDDASGTAAVIELARVLAGKKHRRGILFAAYGSEEAGGFGAHWFADHPPVPLADIVANLEIEMIGQQDPKLPAGTMMMTGFERSTFGDTLKAHGGLVTTDPYPEQNFFQRSDNYALALRGVVAHTVSGWATVPTYHTPEDTIDKLDLPFMARAIQSLVKPLASLANSKAKPEWKPGGRPSE</sequence>
<dbReference type="Gene3D" id="3.40.630.10">
    <property type="entry name" value="Zn peptidases"/>
    <property type="match status" value="1"/>
</dbReference>
<dbReference type="InterPro" id="IPR045175">
    <property type="entry name" value="M28_fam"/>
</dbReference>
<dbReference type="Gene3D" id="3.50.30.30">
    <property type="match status" value="1"/>
</dbReference>
<organism evidence="3 4">
    <name type="scientific">Sphingomonas agrestis</name>
    <dbReference type="NCBI Taxonomy" id="3080540"/>
    <lineage>
        <taxon>Bacteria</taxon>
        <taxon>Pseudomonadati</taxon>
        <taxon>Pseudomonadota</taxon>
        <taxon>Alphaproteobacteria</taxon>
        <taxon>Sphingomonadales</taxon>
        <taxon>Sphingomonadaceae</taxon>
        <taxon>Sphingomonas</taxon>
    </lineage>
</organism>
<keyword evidence="4" id="KW-1185">Reference proteome</keyword>
<dbReference type="InterPro" id="IPR007484">
    <property type="entry name" value="Peptidase_M28"/>
</dbReference>
<feature type="chain" id="PRO_5045921281" evidence="1">
    <location>
        <begin position="23"/>
        <end position="451"/>
    </location>
</feature>
<feature type="domain" description="Peptidase M28" evidence="2">
    <location>
        <begin position="234"/>
        <end position="423"/>
    </location>
</feature>
<dbReference type="PANTHER" id="PTHR12147:SF26">
    <property type="entry name" value="PEPTIDASE M28 DOMAIN-CONTAINING PROTEIN"/>
    <property type="match status" value="1"/>
</dbReference>
<comment type="caution">
    <text evidence="3">The sequence shown here is derived from an EMBL/GenBank/DDBJ whole genome shotgun (WGS) entry which is preliminary data.</text>
</comment>
<keyword evidence="1" id="KW-0732">Signal</keyword>
<evidence type="ECO:0000259" key="2">
    <source>
        <dbReference type="Pfam" id="PF04389"/>
    </source>
</evidence>
<evidence type="ECO:0000313" key="3">
    <source>
        <dbReference type="EMBL" id="MDV3455985.1"/>
    </source>
</evidence>
<dbReference type="Pfam" id="PF04389">
    <property type="entry name" value="Peptidase_M28"/>
    <property type="match status" value="1"/>
</dbReference>
<dbReference type="SUPFAM" id="SSF53187">
    <property type="entry name" value="Zn-dependent exopeptidases"/>
    <property type="match status" value="1"/>
</dbReference>
<evidence type="ECO:0000256" key="1">
    <source>
        <dbReference type="SAM" id="SignalP"/>
    </source>
</evidence>
<evidence type="ECO:0000313" key="4">
    <source>
        <dbReference type="Proteomes" id="UP001273531"/>
    </source>
</evidence>
<dbReference type="RefSeq" id="WP_317225189.1">
    <property type="nucleotide sequence ID" value="NZ_JAWJEJ010000001.1"/>
</dbReference>
<dbReference type="EMBL" id="JAWJEJ010000001">
    <property type="protein sequence ID" value="MDV3455985.1"/>
    <property type="molecule type" value="Genomic_DNA"/>
</dbReference>
<gene>
    <name evidence="3" type="ORF">RZN05_03255</name>
</gene>
<protein>
    <submittedName>
        <fullName evidence="3">M28 family peptidase</fullName>
    </submittedName>
</protein>
<accession>A0ABU3Y3J9</accession>
<dbReference type="Proteomes" id="UP001273531">
    <property type="component" value="Unassembled WGS sequence"/>
</dbReference>
<name>A0ABU3Y3J9_9SPHN</name>
<proteinExistence type="predicted"/>
<reference evidence="3 4" key="1">
    <citation type="submission" date="2023-10" db="EMBL/GenBank/DDBJ databases">
        <title>Sphingomonas sp. HF-S4 16S ribosomal RNA gene Genome sequencing and assembly.</title>
        <authorList>
            <person name="Lee H."/>
        </authorList>
    </citation>
    <scope>NUCLEOTIDE SEQUENCE [LARGE SCALE GENOMIC DNA]</scope>
    <source>
        <strain evidence="3 4">HF-S4</strain>
    </source>
</reference>
<feature type="signal peptide" evidence="1">
    <location>
        <begin position="1"/>
        <end position="22"/>
    </location>
</feature>